<feature type="active site" description="Proton acceptor" evidence="2">
    <location>
        <position position="225"/>
    </location>
</feature>
<accession>A0A942SU93</accession>
<gene>
    <name evidence="4" type="ORF">KHB02_02375</name>
</gene>
<sequence length="294" mass="33987">MNLFQRKGLLKKMNKHYVFVYGTLRKNEKYHHLLQGAELVAEQAWANGSLFDTGLGYPAVKESESDPVYGELYLVSDKHLCSLDELEEYEEHSHDNLYDRKKQIIFHDNGKTEAYIYTVAKHNESMLITPILLGDWKVYQFEKQSRNVLYFAYGSCLDHARFKLGGVDHFFQKFAGVAELKGYTLRFTKKLPDGGRADIVEEGGVVEGKVYEIPYECLEYLYRREGVHTRLYRPALIDVKMHGQTIQDVLTFIVVSKDPETAPPDHYLEEIIRGGSGFLSETYLSRLQEHVKML</sequence>
<proteinExistence type="predicted"/>
<dbReference type="CDD" id="cd06661">
    <property type="entry name" value="GGCT_like"/>
    <property type="match status" value="2"/>
</dbReference>
<evidence type="ECO:0000256" key="2">
    <source>
        <dbReference type="PIRSR" id="PIRSR617939-1"/>
    </source>
</evidence>
<feature type="domain" description="Gamma-glutamylcyclotransferase AIG2-like" evidence="3">
    <location>
        <begin position="18"/>
        <end position="137"/>
    </location>
</feature>
<dbReference type="InterPro" id="IPR009288">
    <property type="entry name" value="AIG2-like_dom"/>
</dbReference>
<name>A0A942SU93_9BACI</name>
<organism evidence="4">
    <name type="scientific">Neobacillus citreus</name>
    <dbReference type="NCBI Taxonomy" id="2833578"/>
    <lineage>
        <taxon>Bacteria</taxon>
        <taxon>Bacillati</taxon>
        <taxon>Bacillota</taxon>
        <taxon>Bacilli</taxon>
        <taxon>Bacillales</taxon>
        <taxon>Bacillaceae</taxon>
        <taxon>Neobacillus</taxon>
    </lineage>
</organism>
<evidence type="ECO:0000259" key="3">
    <source>
        <dbReference type="Pfam" id="PF06094"/>
    </source>
</evidence>
<dbReference type="Pfam" id="PF06094">
    <property type="entry name" value="GGACT"/>
    <property type="match status" value="1"/>
</dbReference>
<dbReference type="InterPro" id="IPR013024">
    <property type="entry name" value="GGCT-like"/>
</dbReference>
<dbReference type="PANTHER" id="PTHR12935:SF0">
    <property type="entry name" value="GAMMA-GLUTAMYLCYCLOTRANSFERASE"/>
    <property type="match status" value="1"/>
</dbReference>
<dbReference type="SUPFAM" id="SSF110857">
    <property type="entry name" value="Gamma-glutamyl cyclotransferase-like"/>
    <property type="match status" value="2"/>
</dbReference>
<dbReference type="AlphaFoldDB" id="A0A942SU93"/>
<dbReference type="InterPro" id="IPR017939">
    <property type="entry name" value="G-Glutamylcylcotransferase"/>
</dbReference>
<evidence type="ECO:0000256" key="1">
    <source>
        <dbReference type="ARBA" id="ARBA00023239"/>
    </source>
</evidence>
<dbReference type="Gene3D" id="3.10.490.10">
    <property type="entry name" value="Gamma-glutamyl cyclotransferase-like"/>
    <property type="match status" value="2"/>
</dbReference>
<reference evidence="4" key="1">
    <citation type="submission" date="2021-05" db="EMBL/GenBank/DDBJ databases">
        <title>Novel Bacillus species.</title>
        <authorList>
            <person name="Liu G."/>
        </authorList>
    </citation>
    <scope>NUCLEOTIDE SEQUENCE</scope>
    <source>
        <strain evidence="4">FJAT-50051</strain>
    </source>
</reference>
<dbReference type="GO" id="GO:0003839">
    <property type="term" value="F:gamma-glutamylcyclotransferase activity"/>
    <property type="evidence" value="ECO:0007669"/>
    <property type="project" value="InterPro"/>
</dbReference>
<dbReference type="PANTHER" id="PTHR12935">
    <property type="entry name" value="GAMMA-GLUTAMYLCYCLOTRANSFERASE"/>
    <property type="match status" value="1"/>
</dbReference>
<evidence type="ECO:0000313" key="4">
    <source>
        <dbReference type="EMBL" id="MBS4180229.1"/>
    </source>
</evidence>
<protein>
    <submittedName>
        <fullName evidence="4">Gamma-glutamylcyclotransferase</fullName>
    </submittedName>
</protein>
<dbReference type="Pfam" id="PF13772">
    <property type="entry name" value="AIG2_2"/>
    <property type="match status" value="1"/>
</dbReference>
<comment type="caution">
    <text evidence="4">The sequence shown here is derived from an EMBL/GenBank/DDBJ whole genome shotgun (WGS) entry which is preliminary data.</text>
</comment>
<keyword evidence="1" id="KW-0456">Lyase</keyword>
<dbReference type="EMBL" id="JAGYPE010000001">
    <property type="protein sequence ID" value="MBS4180229.1"/>
    <property type="molecule type" value="Genomic_DNA"/>
</dbReference>
<dbReference type="InterPro" id="IPR036568">
    <property type="entry name" value="GGCT-like_sf"/>
</dbReference>